<evidence type="ECO:0000256" key="1">
    <source>
        <dbReference type="SAM" id="Coils"/>
    </source>
</evidence>
<dbReference type="Proteomes" id="UP000007431">
    <property type="component" value="Unassembled WGS sequence"/>
</dbReference>
<feature type="compositionally biased region" description="Basic and acidic residues" evidence="2">
    <location>
        <begin position="49"/>
        <end position="58"/>
    </location>
</feature>
<organism evidence="4">
    <name type="scientific">Schizophyllum commune (strain H4-8 / FGSC 9210)</name>
    <name type="common">Split gill fungus</name>
    <dbReference type="NCBI Taxonomy" id="578458"/>
    <lineage>
        <taxon>Eukaryota</taxon>
        <taxon>Fungi</taxon>
        <taxon>Dikarya</taxon>
        <taxon>Basidiomycota</taxon>
        <taxon>Agaricomycotina</taxon>
        <taxon>Agaricomycetes</taxon>
        <taxon>Agaricomycetidae</taxon>
        <taxon>Agaricales</taxon>
        <taxon>Schizophyllaceae</taxon>
        <taxon>Schizophyllum</taxon>
    </lineage>
</organism>
<feature type="coiled-coil region" evidence="1">
    <location>
        <begin position="91"/>
        <end position="125"/>
    </location>
</feature>
<reference evidence="3 4" key="1">
    <citation type="journal article" date="2010" name="Nat. Biotechnol.">
        <title>Genome sequence of the model mushroom Schizophyllum commune.</title>
        <authorList>
            <person name="Ohm R.A."/>
            <person name="de Jong J.F."/>
            <person name="Lugones L.G."/>
            <person name="Aerts A."/>
            <person name="Kothe E."/>
            <person name="Stajich J.E."/>
            <person name="de Vries R.P."/>
            <person name="Record E."/>
            <person name="Levasseur A."/>
            <person name="Baker S.E."/>
            <person name="Bartholomew K.A."/>
            <person name="Coutinho P.M."/>
            <person name="Erdmann S."/>
            <person name="Fowler T.J."/>
            <person name="Gathman A.C."/>
            <person name="Lombard V."/>
            <person name="Henrissat B."/>
            <person name="Knabe N."/>
            <person name="Kuees U."/>
            <person name="Lilly W.W."/>
            <person name="Lindquist E."/>
            <person name="Lucas S."/>
            <person name="Magnuson J.K."/>
            <person name="Piumi F."/>
            <person name="Raudaskoski M."/>
            <person name="Salamov A."/>
            <person name="Schmutz J."/>
            <person name="Schwarze F.W.M.R."/>
            <person name="vanKuyk P.A."/>
            <person name="Horton J.S."/>
            <person name="Grigoriev I.V."/>
            <person name="Woesten H.A.B."/>
        </authorList>
    </citation>
    <scope>NUCLEOTIDE SEQUENCE [LARGE SCALE GENOMIC DNA]</scope>
    <source>
        <strain evidence="4">H4-8 / FGSC 9210</strain>
    </source>
</reference>
<evidence type="ECO:0000256" key="2">
    <source>
        <dbReference type="SAM" id="MobiDB-lite"/>
    </source>
</evidence>
<dbReference type="InParanoid" id="D8QJX0"/>
<dbReference type="HOGENOM" id="CLU_1918300_0_0_1"/>
<proteinExistence type="predicted"/>
<gene>
    <name evidence="3" type="ORF">SCHCODRAFT_114144</name>
</gene>
<dbReference type="AlphaFoldDB" id="D8QJX0"/>
<sequence length="132" mass="15124">MHPSRKEKKMTARITPGRGPPPYRITRRSLGARRKPEEDVDEHLSAPPRGRDGTKNDADAVQTTVQNKDLRDIEHANRVLERTKSNYASHIADLKTDLAATKAMNRELIEQVRDLQMSLRRIEEVVKDAFDK</sequence>
<protein>
    <submittedName>
        <fullName evidence="3">Uncharacterized protein</fullName>
    </submittedName>
</protein>
<accession>D8QJX0</accession>
<dbReference type="GeneID" id="9593481"/>
<evidence type="ECO:0000313" key="4">
    <source>
        <dbReference type="Proteomes" id="UP000007431"/>
    </source>
</evidence>
<evidence type="ECO:0000313" key="3">
    <source>
        <dbReference type="EMBL" id="EFI91884.1"/>
    </source>
</evidence>
<keyword evidence="4" id="KW-1185">Reference proteome</keyword>
<feature type="region of interest" description="Disordered" evidence="2">
    <location>
        <begin position="1"/>
        <end position="70"/>
    </location>
</feature>
<dbReference type="RefSeq" id="XP_003026787.1">
    <property type="nucleotide sequence ID" value="XM_003026741.1"/>
</dbReference>
<name>D8QJX0_SCHCM</name>
<dbReference type="EMBL" id="GL377315">
    <property type="protein sequence ID" value="EFI91884.1"/>
    <property type="molecule type" value="Genomic_DNA"/>
</dbReference>
<dbReference type="OrthoDB" id="3104416at2759"/>
<dbReference type="KEGG" id="scm:SCHCO_02706668"/>
<dbReference type="VEuPathDB" id="FungiDB:SCHCODRAFT_02706668"/>
<keyword evidence="1" id="KW-0175">Coiled coil</keyword>
<feature type="non-terminal residue" evidence="3">
    <location>
        <position position="132"/>
    </location>
</feature>